<proteinExistence type="predicted"/>
<gene>
    <name evidence="2" type="ORF">SAMN04488568_10854</name>
</gene>
<evidence type="ECO:0000256" key="1">
    <source>
        <dbReference type="SAM" id="Phobius"/>
    </source>
</evidence>
<feature type="transmembrane region" description="Helical" evidence="1">
    <location>
        <begin position="118"/>
        <end position="140"/>
    </location>
</feature>
<name>A0A1G9S1F5_9PROT</name>
<keyword evidence="1" id="KW-0812">Transmembrane</keyword>
<accession>A0A1G9S1F5</accession>
<feature type="transmembrane region" description="Helical" evidence="1">
    <location>
        <begin position="6"/>
        <end position="27"/>
    </location>
</feature>
<reference evidence="2 3" key="1">
    <citation type="submission" date="2016-10" db="EMBL/GenBank/DDBJ databases">
        <authorList>
            <person name="de Groot N.N."/>
        </authorList>
    </citation>
    <scope>NUCLEOTIDE SEQUENCE [LARGE SCALE GENOMIC DNA]</scope>
    <source>
        <strain evidence="2 3">DSM 16077</strain>
    </source>
</reference>
<keyword evidence="1" id="KW-0472">Membrane</keyword>
<dbReference type="Proteomes" id="UP000199759">
    <property type="component" value="Unassembled WGS sequence"/>
</dbReference>
<keyword evidence="1" id="KW-1133">Transmembrane helix</keyword>
<feature type="transmembrane region" description="Helical" evidence="1">
    <location>
        <begin position="79"/>
        <end position="97"/>
    </location>
</feature>
<evidence type="ECO:0000313" key="3">
    <source>
        <dbReference type="Proteomes" id="UP000199759"/>
    </source>
</evidence>
<evidence type="ECO:0000313" key="2">
    <source>
        <dbReference type="EMBL" id="SDM28575.1"/>
    </source>
</evidence>
<keyword evidence="3" id="KW-1185">Reference proteome</keyword>
<dbReference type="EMBL" id="FNHG01000008">
    <property type="protein sequence ID" value="SDM28575.1"/>
    <property type="molecule type" value="Genomic_DNA"/>
</dbReference>
<sequence>MTPPVSTWLILTAAATIWLGTAAWMLFQAPRPVETVLRLTGDPGLRRRVFLPVGAVGLVVIAIQLVSPGARDLENGLNLLAFALAGGCVWLSLNAFLTWRPSPAYLKILQGWARSLRLIFRWVVAPFHIGLSAAALFFLIRLHPFTAL</sequence>
<organism evidence="2 3">
    <name type="scientific">Maricaulis salignorans</name>
    <dbReference type="NCBI Taxonomy" id="144026"/>
    <lineage>
        <taxon>Bacteria</taxon>
        <taxon>Pseudomonadati</taxon>
        <taxon>Pseudomonadota</taxon>
        <taxon>Alphaproteobacteria</taxon>
        <taxon>Maricaulales</taxon>
        <taxon>Maricaulaceae</taxon>
        <taxon>Maricaulis</taxon>
    </lineage>
</organism>
<dbReference type="RefSeq" id="WP_091769549.1">
    <property type="nucleotide sequence ID" value="NZ_FNHG01000008.1"/>
</dbReference>
<dbReference type="STRING" id="144026.SAMN04488568_10854"/>
<protein>
    <submittedName>
        <fullName evidence="2">Uncharacterized protein</fullName>
    </submittedName>
</protein>
<feature type="transmembrane region" description="Helical" evidence="1">
    <location>
        <begin position="48"/>
        <end position="67"/>
    </location>
</feature>
<dbReference type="AlphaFoldDB" id="A0A1G9S1F5"/>